<dbReference type="InterPro" id="IPR014711">
    <property type="entry name" value="TopoI_cat_a-hlx-sub_euk"/>
</dbReference>
<dbReference type="InterPro" id="IPR001631">
    <property type="entry name" value="TopoI"/>
</dbReference>
<keyword evidence="5" id="KW-0238">DNA-binding</keyword>
<evidence type="ECO:0000256" key="3">
    <source>
        <dbReference type="ARBA" id="ARBA00012891"/>
    </source>
</evidence>
<dbReference type="InterPro" id="IPR011010">
    <property type="entry name" value="DNA_brk_join_enz"/>
</dbReference>
<dbReference type="InterPro" id="IPR035447">
    <property type="entry name" value="DNA_topo_I_N_sf"/>
</dbReference>
<evidence type="ECO:0000313" key="10">
    <source>
        <dbReference type="Proteomes" id="UP001500655"/>
    </source>
</evidence>
<evidence type="ECO:0000259" key="7">
    <source>
        <dbReference type="Pfam" id="PF01028"/>
    </source>
</evidence>
<evidence type="ECO:0000256" key="6">
    <source>
        <dbReference type="ARBA" id="ARBA00023235"/>
    </source>
</evidence>
<keyword evidence="4" id="KW-0799">Topoisomerase</keyword>
<dbReference type="Gene3D" id="3.90.15.10">
    <property type="entry name" value="Topoisomerase I, Chain A, domain 3"/>
    <property type="match status" value="1"/>
</dbReference>
<dbReference type="EC" id="5.6.2.1" evidence="3"/>
<keyword evidence="6" id="KW-0413">Isomerase</keyword>
<evidence type="ECO:0000313" key="9">
    <source>
        <dbReference type="EMBL" id="GAA1757315.1"/>
    </source>
</evidence>
<dbReference type="Gene3D" id="1.10.132.120">
    <property type="match status" value="1"/>
</dbReference>
<keyword evidence="10" id="KW-1185">Reference proteome</keyword>
<comment type="similarity">
    <text evidence="2">Belongs to the type IB topoisomerase family.</text>
</comment>
<evidence type="ECO:0000256" key="2">
    <source>
        <dbReference type="ARBA" id="ARBA00006645"/>
    </source>
</evidence>
<name>A0ABN2KIR6_9ACTN</name>
<comment type="caution">
    <text evidence="9">The sequence shown here is derived from an EMBL/GenBank/DDBJ whole genome shotgun (WGS) entry which is preliminary data.</text>
</comment>
<dbReference type="Pfam" id="PF21338">
    <property type="entry name" value="Top1B_N_bact"/>
    <property type="match status" value="1"/>
</dbReference>
<dbReference type="SUPFAM" id="SSF55869">
    <property type="entry name" value="DNA topoisomerase I domain"/>
    <property type="match status" value="1"/>
</dbReference>
<sequence length="329" mass="36695">MRLKRSDPAQPGYTRRRYGKGFVYYNRRGRTLTDERIIKRIEALVIPPAWRDVWICPDPAGHIQAVGTDAAGRRQYLYHRVWRDRRDRRKFARVATVADRLAAVRRKVTQDLSDKRLTRKRVLALAVRLIDQGLFRVGSDQYAAGDEPTYGIATLECRHVSAGRDTMRFRFCGKGGIEHDISIRDPKAAVTVRALLRVRGPAERLLAYRSTSGMRPLHASDINTYLAKAAGAPITAKDLRTWHATVRAATALSKAGRPSSATHRRRVISQVVKSVAEDLGNTPTIARASYVDPRVIEAYEQGITVDVPPAAPTTGPAAERAVRTLLTQA</sequence>
<evidence type="ECO:0000256" key="5">
    <source>
        <dbReference type="ARBA" id="ARBA00023125"/>
    </source>
</evidence>
<dbReference type="PROSITE" id="PS52038">
    <property type="entry name" value="TOPO_IB_2"/>
    <property type="match status" value="1"/>
</dbReference>
<dbReference type="SUPFAM" id="SSF56349">
    <property type="entry name" value="DNA breaking-rejoining enzymes"/>
    <property type="match status" value="1"/>
</dbReference>
<dbReference type="InterPro" id="IPR049331">
    <property type="entry name" value="Top1B_N_bact"/>
</dbReference>
<evidence type="ECO:0000259" key="8">
    <source>
        <dbReference type="Pfam" id="PF21338"/>
    </source>
</evidence>
<dbReference type="InterPro" id="IPR013500">
    <property type="entry name" value="TopoI_cat_euk"/>
</dbReference>
<gene>
    <name evidence="9" type="ORF">GCM10009681_30760</name>
</gene>
<dbReference type="EMBL" id="BAAALS010000013">
    <property type="protein sequence ID" value="GAA1757315.1"/>
    <property type="molecule type" value="Genomic_DNA"/>
</dbReference>
<accession>A0ABN2KIR6</accession>
<dbReference type="Gene3D" id="3.30.66.10">
    <property type="entry name" value="DNA topoisomerase I domain"/>
    <property type="match status" value="1"/>
</dbReference>
<dbReference type="PRINTS" id="PR00416">
    <property type="entry name" value="EUTPISMRASEI"/>
</dbReference>
<dbReference type="Proteomes" id="UP001500655">
    <property type="component" value="Unassembled WGS sequence"/>
</dbReference>
<evidence type="ECO:0000256" key="4">
    <source>
        <dbReference type="ARBA" id="ARBA00023029"/>
    </source>
</evidence>
<dbReference type="Pfam" id="PF01028">
    <property type="entry name" value="Topoisom_I"/>
    <property type="match status" value="1"/>
</dbReference>
<dbReference type="RefSeq" id="WP_344082032.1">
    <property type="nucleotide sequence ID" value="NZ_BAAALS010000013.1"/>
</dbReference>
<organism evidence="9 10">
    <name type="scientific">Luedemannella helvata</name>
    <dbReference type="NCBI Taxonomy" id="349315"/>
    <lineage>
        <taxon>Bacteria</taxon>
        <taxon>Bacillati</taxon>
        <taxon>Actinomycetota</taxon>
        <taxon>Actinomycetes</taxon>
        <taxon>Micromonosporales</taxon>
        <taxon>Micromonosporaceae</taxon>
        <taxon>Luedemannella</taxon>
    </lineage>
</organism>
<feature type="domain" description="DNA topoisomerase IB N-terminal" evidence="8">
    <location>
        <begin position="21"/>
        <end position="69"/>
    </location>
</feature>
<proteinExistence type="inferred from homology"/>
<reference evidence="9 10" key="1">
    <citation type="journal article" date="2019" name="Int. J. Syst. Evol. Microbiol.">
        <title>The Global Catalogue of Microorganisms (GCM) 10K type strain sequencing project: providing services to taxonomists for standard genome sequencing and annotation.</title>
        <authorList>
            <consortium name="The Broad Institute Genomics Platform"/>
            <consortium name="The Broad Institute Genome Sequencing Center for Infectious Disease"/>
            <person name="Wu L."/>
            <person name="Ma J."/>
        </authorList>
    </citation>
    <scope>NUCLEOTIDE SEQUENCE [LARGE SCALE GENOMIC DNA]</scope>
    <source>
        <strain evidence="9 10">JCM 13249</strain>
    </source>
</reference>
<comment type="catalytic activity">
    <reaction evidence="1">
        <text>ATP-independent breakage of single-stranded DNA, followed by passage and rejoining.</text>
        <dbReference type="EC" id="5.6.2.1"/>
    </reaction>
</comment>
<protein>
    <recommendedName>
        <fullName evidence="3">DNA topoisomerase</fullName>
        <ecNumber evidence="3">5.6.2.1</ecNumber>
    </recommendedName>
</protein>
<feature type="domain" description="DNA topoisomerase I catalytic core eukaryotic-type" evidence="7">
    <location>
        <begin position="82"/>
        <end position="299"/>
    </location>
</feature>
<evidence type="ECO:0000256" key="1">
    <source>
        <dbReference type="ARBA" id="ARBA00000213"/>
    </source>
</evidence>